<name>A0ABY3PN39_9CYAN</name>
<evidence type="ECO:0000313" key="3">
    <source>
        <dbReference type="Proteomes" id="UP001054846"/>
    </source>
</evidence>
<keyword evidence="1" id="KW-0732">Signal</keyword>
<feature type="chain" id="PRO_5046760796" evidence="1">
    <location>
        <begin position="25"/>
        <end position="153"/>
    </location>
</feature>
<dbReference type="Proteomes" id="UP001054846">
    <property type="component" value="Chromosome"/>
</dbReference>
<accession>A0ABY3PN39</accession>
<protein>
    <submittedName>
        <fullName evidence="2">Uncharacterized protein</fullName>
    </submittedName>
</protein>
<sequence>MKSALPVFTLGVCLTVLGSLSVSAQSATPPAEGTAPVGVDAAATEIRTKLPFVSRAPVYNGIPMEYRLAAIRGPKAEKIVEDLIGFGHSDFGSLILSKKEQLPAKLRTEPGNTCSVCAVERGVGRRNLEYYVFWLRNLNAKQRQQLVQALETE</sequence>
<keyword evidence="3" id="KW-1185">Reference proteome</keyword>
<dbReference type="RefSeq" id="WP_230842153.1">
    <property type="nucleotide sequence ID" value="NZ_CP063845.1"/>
</dbReference>
<dbReference type="EMBL" id="CP063845">
    <property type="protein sequence ID" value="UFP95035.1"/>
    <property type="molecule type" value="Genomic_DNA"/>
</dbReference>
<reference evidence="2 3" key="1">
    <citation type="journal article" date="2021" name="Genome Biol. Evol.">
        <title>Complete Genome Sequencing of a Novel Gloeobacter Species from a Waterfall Cave in Mexico.</title>
        <authorList>
            <person name="Saw J.H."/>
            <person name="Cardona T."/>
            <person name="Montejano G."/>
        </authorList>
    </citation>
    <scope>NUCLEOTIDE SEQUENCE [LARGE SCALE GENOMIC DNA]</scope>
    <source>
        <strain evidence="2">MG652769</strain>
    </source>
</reference>
<gene>
    <name evidence="2" type="ORF">ISF26_01945</name>
</gene>
<feature type="signal peptide" evidence="1">
    <location>
        <begin position="1"/>
        <end position="24"/>
    </location>
</feature>
<evidence type="ECO:0000256" key="1">
    <source>
        <dbReference type="SAM" id="SignalP"/>
    </source>
</evidence>
<evidence type="ECO:0000313" key="2">
    <source>
        <dbReference type="EMBL" id="UFP95035.1"/>
    </source>
</evidence>
<proteinExistence type="predicted"/>
<organism evidence="2 3">
    <name type="scientific">Gloeobacter morelensis MG652769</name>
    <dbReference type="NCBI Taxonomy" id="2781736"/>
    <lineage>
        <taxon>Bacteria</taxon>
        <taxon>Bacillati</taxon>
        <taxon>Cyanobacteriota</taxon>
        <taxon>Cyanophyceae</taxon>
        <taxon>Gloeobacterales</taxon>
        <taxon>Gloeobacteraceae</taxon>
        <taxon>Gloeobacter</taxon>
        <taxon>Gloeobacter morelensis</taxon>
    </lineage>
</organism>